<dbReference type="EMBL" id="JAGRRH010000085">
    <property type="protein sequence ID" value="KAG7337407.1"/>
    <property type="molecule type" value="Genomic_DNA"/>
</dbReference>
<feature type="transmembrane region" description="Helical" evidence="1">
    <location>
        <begin position="12"/>
        <end position="34"/>
    </location>
</feature>
<dbReference type="GO" id="GO:0016287">
    <property type="term" value="F:glycerone-phosphate O-acyltransferase activity"/>
    <property type="evidence" value="ECO:0007669"/>
    <property type="project" value="TreeGrafter"/>
</dbReference>
<evidence type="ECO:0000313" key="6">
    <source>
        <dbReference type="Proteomes" id="UP000693970"/>
    </source>
</evidence>
<evidence type="ECO:0000259" key="2">
    <source>
        <dbReference type="SMART" id="SM00563"/>
    </source>
</evidence>
<feature type="transmembrane region" description="Helical" evidence="1">
    <location>
        <begin position="566"/>
        <end position="590"/>
    </location>
</feature>
<dbReference type="GO" id="GO:0004366">
    <property type="term" value="F:glycerol-3-phosphate O-acyltransferase activity"/>
    <property type="evidence" value="ECO:0007669"/>
    <property type="project" value="TreeGrafter"/>
</dbReference>
<protein>
    <submittedName>
        <fullName evidence="3">Acyltransferase</fullName>
    </submittedName>
</protein>
<dbReference type="EMBL" id="JAGRRH010000018">
    <property type="protein sequence ID" value="KAG7350749.1"/>
    <property type="molecule type" value="Genomic_DNA"/>
</dbReference>
<feature type="transmembrane region" description="Helical" evidence="1">
    <location>
        <begin position="538"/>
        <end position="560"/>
    </location>
</feature>
<evidence type="ECO:0000313" key="5">
    <source>
        <dbReference type="EMBL" id="KAG7350749.1"/>
    </source>
</evidence>
<gene>
    <name evidence="5" type="ORF">IV203_010109</name>
    <name evidence="4" type="ORF">IV203_011012</name>
    <name evidence="3" type="ORF">IV203_033521</name>
</gene>
<dbReference type="PANTHER" id="PTHR31605:SF0">
    <property type="entry name" value="GLYCEROL-3-PHOSPHATE O-ACYLTRANSFERASE 1"/>
    <property type="match status" value="1"/>
</dbReference>
<evidence type="ECO:0000313" key="3">
    <source>
        <dbReference type="EMBL" id="KAG7337407.1"/>
    </source>
</evidence>
<dbReference type="Pfam" id="PF01553">
    <property type="entry name" value="Acyltransferase"/>
    <property type="match status" value="1"/>
</dbReference>
<dbReference type="GO" id="GO:0008654">
    <property type="term" value="P:phospholipid biosynthetic process"/>
    <property type="evidence" value="ECO:0007669"/>
    <property type="project" value="TreeGrafter"/>
</dbReference>
<comment type="caution">
    <text evidence="3">The sequence shown here is derived from an EMBL/GenBank/DDBJ whole genome shotgun (WGS) entry which is preliminary data.</text>
</comment>
<keyword evidence="1" id="KW-1133">Transmembrane helix</keyword>
<keyword evidence="6" id="KW-1185">Reference proteome</keyword>
<reference evidence="3" key="2">
    <citation type="submission" date="2021-04" db="EMBL/GenBank/DDBJ databases">
        <authorList>
            <person name="Podell S."/>
        </authorList>
    </citation>
    <scope>NUCLEOTIDE SEQUENCE</scope>
    <source>
        <strain evidence="3">Hildebrandi</strain>
    </source>
</reference>
<evidence type="ECO:0000313" key="4">
    <source>
        <dbReference type="EMBL" id="KAG7338457.1"/>
    </source>
</evidence>
<feature type="transmembrane region" description="Helical" evidence="1">
    <location>
        <begin position="483"/>
        <end position="508"/>
    </location>
</feature>
<sequence length="685" mass="77091">MSTSSMPGADKRLSHVAFTRTVLGVLLGVIVLAVDTLNPVKLFLHVFPSVEPWHIALVCTVLSTYIWISEFKELLYFIVKVFLNSILSIFFRDIEVIGRDRLPRHGPMIFSINHANQFVDAAVVLGTCGSDIKVSYMMAEASWNRRIIGDLAKALDVVPVKRAQDDAIKGIGRVSFSKMDDFETTKKLKVTGYDSSFVSNLTKGDKIRPVGTATGVKVVEIIDDSTVIVEAGTVSDEDMNNVFIESDADNSLPYDVLKHVDLHVVFERVLDRLAAGGVVGIFPEGGSHDRTDLLPLKVGVALIAYSAMERDGLNVPIIPVGLNYFRTHRWRGKAIVEYGDPVYIDPSTLKDYVAGGERKRVVCNDLLERIRDSMRSVIVSMPDYESLQIVHTARRLYQRSGVQGKEKQDLLRRFAAGYKILMLTGDPPAEWVDLQNRIAAYRRELRDLGIRDYQVPALDREMAITDKEESEEIITEIRIGYRIVHLLVLLLLSAIPNIFLNLPVRLLADIYAERRRQKALKKSKVKIYGYDVMLTEKLVFCIVAVPTLWIIYGFLLYFFTDFDGPTMTLCFMCFPSFAYMGIIASEAGMVDAKDLRPYIMRLYPSTRKRLKALPAQRRQLQKDLRAMIKSVGPAFGELYYGKELNWAEIQELSRKNSDAIYKVASSGNFLTSVAPAGDSLDKKDL</sequence>
<dbReference type="Proteomes" id="UP000693970">
    <property type="component" value="Unassembled WGS sequence"/>
</dbReference>
<dbReference type="SMART" id="SM00563">
    <property type="entry name" value="PlsC"/>
    <property type="match status" value="1"/>
</dbReference>
<keyword evidence="3" id="KW-0012">Acyltransferase</keyword>
<reference evidence="3" key="1">
    <citation type="journal article" date="2021" name="Sci. Rep.">
        <title>Diploid genomic architecture of Nitzschia inconspicua, an elite biomass production diatom.</title>
        <authorList>
            <person name="Oliver A."/>
            <person name="Podell S."/>
            <person name="Pinowska A."/>
            <person name="Traller J.C."/>
            <person name="Smith S.R."/>
            <person name="McClure R."/>
            <person name="Beliaev A."/>
            <person name="Bohutskyi P."/>
            <person name="Hill E.A."/>
            <person name="Rabines A."/>
            <person name="Zheng H."/>
            <person name="Allen L.Z."/>
            <person name="Kuo A."/>
            <person name="Grigoriev I.V."/>
            <person name="Allen A.E."/>
            <person name="Hazlebeck D."/>
            <person name="Allen E.E."/>
        </authorList>
    </citation>
    <scope>NUCLEOTIDE SEQUENCE</scope>
    <source>
        <strain evidence="3">Hildebrandi</strain>
    </source>
</reference>
<dbReference type="InterPro" id="IPR002123">
    <property type="entry name" value="Plipid/glycerol_acylTrfase"/>
</dbReference>
<feature type="transmembrane region" description="Helical" evidence="1">
    <location>
        <begin position="46"/>
        <end position="67"/>
    </location>
</feature>
<keyword evidence="1" id="KW-0812">Transmembrane</keyword>
<dbReference type="EMBL" id="JAGRRH010000056">
    <property type="protein sequence ID" value="KAG7338457.1"/>
    <property type="molecule type" value="Genomic_DNA"/>
</dbReference>
<accession>A0A9K3P7W2</accession>
<feature type="domain" description="Phospholipid/glycerol acyltransferase" evidence="2">
    <location>
        <begin position="108"/>
        <end position="325"/>
    </location>
</feature>
<name>A0A9K3P7W2_9STRA</name>
<keyword evidence="1" id="KW-0472">Membrane</keyword>
<dbReference type="PANTHER" id="PTHR31605">
    <property type="entry name" value="GLYCEROL-3-PHOSPHATE O-ACYLTRANSFERASE 1"/>
    <property type="match status" value="1"/>
</dbReference>
<proteinExistence type="predicted"/>
<organism evidence="3 6">
    <name type="scientific">Nitzschia inconspicua</name>
    <dbReference type="NCBI Taxonomy" id="303405"/>
    <lineage>
        <taxon>Eukaryota</taxon>
        <taxon>Sar</taxon>
        <taxon>Stramenopiles</taxon>
        <taxon>Ochrophyta</taxon>
        <taxon>Bacillariophyta</taxon>
        <taxon>Bacillariophyceae</taxon>
        <taxon>Bacillariophycidae</taxon>
        <taxon>Bacillariales</taxon>
        <taxon>Bacillariaceae</taxon>
        <taxon>Nitzschia</taxon>
    </lineage>
</organism>
<dbReference type="AlphaFoldDB" id="A0A9K3P7W2"/>
<evidence type="ECO:0000256" key="1">
    <source>
        <dbReference type="SAM" id="Phobius"/>
    </source>
</evidence>
<dbReference type="OrthoDB" id="2427554at2759"/>
<keyword evidence="3" id="KW-0808">Transferase</keyword>
<dbReference type="InterPro" id="IPR052744">
    <property type="entry name" value="GPAT/DAPAT"/>
</dbReference>
<feature type="transmembrane region" description="Helical" evidence="1">
    <location>
        <begin position="74"/>
        <end position="91"/>
    </location>
</feature>
<dbReference type="CDD" id="cd07992">
    <property type="entry name" value="LPLAT_AAK14816-like"/>
    <property type="match status" value="1"/>
</dbReference>